<dbReference type="InterPro" id="IPR020568">
    <property type="entry name" value="Ribosomal_Su5_D2-typ_SF"/>
</dbReference>
<dbReference type="GO" id="GO:0005737">
    <property type="term" value="C:cytoplasm"/>
    <property type="evidence" value="ECO:0007669"/>
    <property type="project" value="TreeGrafter"/>
</dbReference>
<dbReference type="GO" id="GO:0006446">
    <property type="term" value="P:regulation of translational initiation"/>
    <property type="evidence" value="ECO:0007669"/>
    <property type="project" value="TreeGrafter"/>
</dbReference>
<protein>
    <recommendedName>
        <fullName evidence="2">Impact N-terminal domain-containing protein</fullName>
    </recommendedName>
</protein>
<feature type="non-terminal residue" evidence="3">
    <location>
        <position position="1"/>
    </location>
</feature>
<dbReference type="Gene3D" id="3.30.230.30">
    <property type="entry name" value="Impact, N-terminal domain"/>
    <property type="match status" value="1"/>
</dbReference>
<dbReference type="EMBL" id="UINC01058622">
    <property type="protein sequence ID" value="SVB81099.1"/>
    <property type="molecule type" value="Genomic_DNA"/>
</dbReference>
<evidence type="ECO:0000256" key="1">
    <source>
        <dbReference type="ARBA" id="ARBA00007665"/>
    </source>
</evidence>
<sequence length="144" mass="15990">VTPSQSWSFSFKVKQSRFISYLRQCETGSDFKSWLSQLRKDHYDASHICWAYRIQDGSQLEHHSSDAGEPSGTAGQSILKAMKQINLVQCGLAVARYFGGTKLGKNGLIDAYGTAFEKNTPRKNLLHSSRNSIKYTTPAPVNGS</sequence>
<dbReference type="Pfam" id="PF01205">
    <property type="entry name" value="Impact_N"/>
    <property type="match status" value="1"/>
</dbReference>
<dbReference type="PANTHER" id="PTHR16301">
    <property type="entry name" value="IMPACT-RELATED"/>
    <property type="match status" value="1"/>
</dbReference>
<dbReference type="InterPro" id="IPR001498">
    <property type="entry name" value="Impact_N"/>
</dbReference>
<feature type="domain" description="Impact N-terminal" evidence="2">
    <location>
        <begin position="14"/>
        <end position="117"/>
    </location>
</feature>
<dbReference type="AlphaFoldDB" id="A0A382H1M5"/>
<dbReference type="InterPro" id="IPR036956">
    <property type="entry name" value="Impact_N_sf"/>
</dbReference>
<dbReference type="SUPFAM" id="SSF54211">
    <property type="entry name" value="Ribosomal protein S5 domain 2-like"/>
    <property type="match status" value="1"/>
</dbReference>
<organism evidence="3">
    <name type="scientific">marine metagenome</name>
    <dbReference type="NCBI Taxonomy" id="408172"/>
    <lineage>
        <taxon>unclassified sequences</taxon>
        <taxon>metagenomes</taxon>
        <taxon>ecological metagenomes</taxon>
    </lineage>
</organism>
<reference evidence="3" key="1">
    <citation type="submission" date="2018-05" db="EMBL/GenBank/DDBJ databases">
        <authorList>
            <person name="Lanie J.A."/>
            <person name="Ng W.-L."/>
            <person name="Kazmierczak K.M."/>
            <person name="Andrzejewski T.M."/>
            <person name="Davidsen T.M."/>
            <person name="Wayne K.J."/>
            <person name="Tettelin H."/>
            <person name="Glass J.I."/>
            <person name="Rusch D."/>
            <person name="Podicherti R."/>
            <person name="Tsui H.-C.T."/>
            <person name="Winkler M.E."/>
        </authorList>
    </citation>
    <scope>NUCLEOTIDE SEQUENCE</scope>
</reference>
<dbReference type="PANTHER" id="PTHR16301:SF20">
    <property type="entry name" value="IMPACT FAMILY MEMBER YIGZ"/>
    <property type="match status" value="1"/>
</dbReference>
<dbReference type="InterPro" id="IPR023582">
    <property type="entry name" value="Impact"/>
</dbReference>
<evidence type="ECO:0000259" key="2">
    <source>
        <dbReference type="Pfam" id="PF01205"/>
    </source>
</evidence>
<name>A0A382H1M5_9ZZZZ</name>
<accession>A0A382H1M5</accession>
<evidence type="ECO:0000313" key="3">
    <source>
        <dbReference type="EMBL" id="SVB81099.1"/>
    </source>
</evidence>
<gene>
    <name evidence="3" type="ORF">METZ01_LOCUS233953</name>
</gene>
<proteinExistence type="inferred from homology"/>
<comment type="similarity">
    <text evidence="1">Belongs to the IMPACT family.</text>
</comment>